<protein>
    <submittedName>
        <fullName evidence="2">GCN5 N-acetyltransferase</fullName>
    </submittedName>
</protein>
<dbReference type="CDD" id="cd04301">
    <property type="entry name" value="NAT_SF"/>
    <property type="match status" value="1"/>
</dbReference>
<gene>
    <name evidence="2" type="ORF">A9Z42_0006980</name>
</gene>
<dbReference type="InterPro" id="IPR052729">
    <property type="entry name" value="Acyl/Acetyltrans_Enzymes"/>
</dbReference>
<dbReference type="Pfam" id="PF00583">
    <property type="entry name" value="Acetyltransf_1"/>
    <property type="match status" value="1"/>
</dbReference>
<reference evidence="2 3" key="1">
    <citation type="journal article" date="2015" name="Genome Announc.">
        <title>Genome sequence and annotation of Trichoderma parareesei, the ancestor of the cellulase producer Trichoderma reesei.</title>
        <authorList>
            <person name="Yang D."/>
            <person name="Pomraning K."/>
            <person name="Kopchinskiy A."/>
            <person name="Karimi Aghcheh R."/>
            <person name="Atanasova L."/>
            <person name="Chenthamara K."/>
            <person name="Baker S.E."/>
            <person name="Zhang R."/>
            <person name="Shen Q."/>
            <person name="Freitag M."/>
            <person name="Kubicek C.P."/>
            <person name="Druzhinina I.S."/>
        </authorList>
    </citation>
    <scope>NUCLEOTIDE SEQUENCE [LARGE SCALE GENOMIC DNA]</scope>
    <source>
        <strain evidence="2 3">CBS 125925</strain>
    </source>
</reference>
<dbReference type="SUPFAM" id="SSF55729">
    <property type="entry name" value="Acyl-CoA N-acyltransferases (Nat)"/>
    <property type="match status" value="1"/>
</dbReference>
<dbReference type="AlphaFoldDB" id="A0A2H2YV20"/>
<dbReference type="OrthoDB" id="5771378at2759"/>
<dbReference type="InterPro" id="IPR016181">
    <property type="entry name" value="Acyl_CoA_acyltransferase"/>
</dbReference>
<evidence type="ECO:0000259" key="1">
    <source>
        <dbReference type="PROSITE" id="PS51186"/>
    </source>
</evidence>
<feature type="domain" description="N-acetyltransferase" evidence="1">
    <location>
        <begin position="8"/>
        <end position="158"/>
    </location>
</feature>
<keyword evidence="3" id="KW-1185">Reference proteome</keyword>
<dbReference type="InterPro" id="IPR041496">
    <property type="entry name" value="YitH/HolE_GNAT"/>
</dbReference>
<dbReference type="Proteomes" id="UP000219286">
    <property type="component" value="Unassembled WGS sequence"/>
</dbReference>
<dbReference type="Gene3D" id="3.40.630.90">
    <property type="match status" value="1"/>
</dbReference>
<dbReference type="PANTHER" id="PTHR47237:SF1">
    <property type="entry name" value="SLL0310 PROTEIN"/>
    <property type="match status" value="1"/>
</dbReference>
<proteinExistence type="predicted"/>
<dbReference type="PROSITE" id="PS51186">
    <property type="entry name" value="GNAT"/>
    <property type="match status" value="1"/>
</dbReference>
<comment type="caution">
    <text evidence="2">The sequence shown here is derived from an EMBL/GenBank/DDBJ whole genome shotgun (WGS) entry which is preliminary data.</text>
</comment>
<dbReference type="EMBL" id="LFMI01000009">
    <property type="protein sequence ID" value="OSZ99858.1"/>
    <property type="molecule type" value="Genomic_DNA"/>
</dbReference>
<dbReference type="InterPro" id="IPR000182">
    <property type="entry name" value="GNAT_dom"/>
</dbReference>
<evidence type="ECO:0000313" key="3">
    <source>
        <dbReference type="Proteomes" id="UP000219286"/>
    </source>
</evidence>
<organism evidence="2 3">
    <name type="scientific">Trichoderma parareesei</name>
    <name type="common">Filamentous fungus</name>
    <dbReference type="NCBI Taxonomy" id="858221"/>
    <lineage>
        <taxon>Eukaryota</taxon>
        <taxon>Fungi</taxon>
        <taxon>Dikarya</taxon>
        <taxon>Ascomycota</taxon>
        <taxon>Pezizomycotina</taxon>
        <taxon>Sordariomycetes</taxon>
        <taxon>Hypocreomycetidae</taxon>
        <taxon>Hypocreales</taxon>
        <taxon>Hypocreaceae</taxon>
        <taxon>Trichoderma</taxon>
    </lineage>
</organism>
<dbReference type="PANTHER" id="PTHR47237">
    <property type="entry name" value="SLL0310 PROTEIN"/>
    <property type="match status" value="1"/>
</dbReference>
<dbReference type="Pfam" id="PF18014">
    <property type="entry name" value="Acetyltransf_18"/>
    <property type="match status" value="1"/>
</dbReference>
<accession>A0A2H2YV20</accession>
<evidence type="ECO:0000313" key="2">
    <source>
        <dbReference type="EMBL" id="OSZ99858.1"/>
    </source>
</evidence>
<dbReference type="Gene3D" id="3.40.630.30">
    <property type="match status" value="1"/>
</dbReference>
<sequence>MPVIASKPDFIIQSASSLNQVKDLWWSRMRDLGWNRDELDANTHFTVARHGEDWLLLVPTGSIEPSGMVIGFTYPNQTGWVGFFIMNERYRGRGWGAALFKAMLDTYQKNGIHTVGLDAVQEQVNTYARRGFVEAARIKLMTRVSAHEVPISYADKQPKQGHRVTDIREVDARAMASLDHAHTGLYRPALWTEEALFSRPDAFGFAILSEASDDLQGLILIRRCEHGHRVGPLIADCTEHASLLLQLAMSHQSILTSTGSLIAETFGPNEYAARVFSDLGWQWAGLDYHRMWLEGRVPIEQQEGGKGPRGMFAVFDAGQG</sequence>
<dbReference type="GO" id="GO:0016747">
    <property type="term" value="F:acyltransferase activity, transferring groups other than amino-acyl groups"/>
    <property type="evidence" value="ECO:0007669"/>
    <property type="project" value="InterPro"/>
</dbReference>
<name>A0A2H2YV20_TRIPA</name>